<dbReference type="InterPro" id="IPR007219">
    <property type="entry name" value="XnlR_reg_dom"/>
</dbReference>
<evidence type="ECO:0000256" key="2">
    <source>
        <dbReference type="ARBA" id="ARBA00022723"/>
    </source>
</evidence>
<keyword evidence="7" id="KW-0539">Nucleus</keyword>
<evidence type="ECO:0000256" key="7">
    <source>
        <dbReference type="ARBA" id="ARBA00023242"/>
    </source>
</evidence>
<keyword evidence="5" id="KW-0238">DNA-binding</keyword>
<dbReference type="Pfam" id="PF04082">
    <property type="entry name" value="Fungal_trans"/>
    <property type="match status" value="1"/>
</dbReference>
<dbReference type="AlphaFoldDB" id="A0A9P6WCQ4"/>
<accession>A0A9P6WCQ4</accession>
<dbReference type="InterPro" id="IPR001138">
    <property type="entry name" value="Zn2Cys6_DnaBD"/>
</dbReference>
<dbReference type="EMBL" id="PUHR01000059">
    <property type="protein sequence ID" value="KAG0668733.1"/>
    <property type="molecule type" value="Genomic_DNA"/>
</dbReference>
<reference evidence="10 11" key="1">
    <citation type="submission" date="2020-11" db="EMBL/GenBank/DDBJ databases">
        <title>Kefir isolates.</title>
        <authorList>
            <person name="Marcisauskas S."/>
            <person name="Kim Y."/>
            <person name="Blasche S."/>
        </authorList>
    </citation>
    <scope>NUCLEOTIDE SEQUENCE [LARGE SCALE GENOMIC DNA]</scope>
    <source>
        <strain evidence="10 11">OG2</strain>
    </source>
</reference>
<evidence type="ECO:0000259" key="9">
    <source>
        <dbReference type="PROSITE" id="PS50048"/>
    </source>
</evidence>
<sequence>MEINPKPRKLACKQCRKRRRKCDMQLPCSNCVRNETECVFTNQDLRRNRYSTGYVKALEAHIAYLENSLQRIKNTKDPAQRDILLSQIPLNNLDSPSSNNITVSKDIVMENSNNLPLASLAIVKKESEQGSNERRNLSETSSREPSINYVTTAKIPLNQTRSRSPSPLPTIGSGTNSIYPTNSLSISTKKRRIEQKRQLQVNLKNLSRSPLILRSFSLFFKWLYPGHYMFIHRETFLSAFFGDESTKTYYCSEELVYAIAALGSKASKRGEELYEQRDVYYHRAKSIVLKKIFQLEDKSLADSTSSSKLAIIQTLLCLAFYDIGSGENPMAWYLSGLAFRISHEIGLHLNPKAWNNVYEDELSKIDIEVRSRIYWGCYIADHLISVLFGRSTSLRLSNSTVPETDELPDIETGIEDYIYNPGEALCMANPLKKLIILSRITEIFAKKIFIQTETLEQRIGYLTKFNTEALNWRNDLRDELEWNKESLEKLDTLNITTVYVWFHYYIVIISYNKPFIFDTSKSKRLIKNCIYELHTLLNIWKRKFGTFERCNLYMVYSAILSIQCMDVESIRDDIYRDFEEFLESNTLNYEVAKKFIESNKNMENNSDMNPDFTDLLGSLSHGTDFALEYNFDFTLLNEIDNLIASNPNTNSSLTEESKI</sequence>
<gene>
    <name evidence="10" type="primary">CHA4</name>
    <name evidence="10" type="ORF">C6P45_004401</name>
</gene>
<dbReference type="CDD" id="cd12148">
    <property type="entry name" value="fungal_TF_MHR"/>
    <property type="match status" value="1"/>
</dbReference>
<dbReference type="PANTHER" id="PTHR31313:SF82">
    <property type="entry name" value="ACTIVATORY PROTEIN CHA4-RELATED"/>
    <property type="match status" value="1"/>
</dbReference>
<proteinExistence type="predicted"/>
<keyword evidence="4" id="KW-0805">Transcription regulation</keyword>
<dbReference type="OrthoDB" id="2428527at2759"/>
<dbReference type="PROSITE" id="PS00463">
    <property type="entry name" value="ZN2_CY6_FUNGAL_1"/>
    <property type="match status" value="1"/>
</dbReference>
<protein>
    <submittedName>
        <fullName evidence="10">Activatory protein cha4</fullName>
    </submittedName>
</protein>
<feature type="compositionally biased region" description="Basic and acidic residues" evidence="8">
    <location>
        <begin position="126"/>
        <end position="137"/>
    </location>
</feature>
<comment type="subcellular location">
    <subcellularLocation>
        <location evidence="1">Nucleus</location>
    </subcellularLocation>
</comment>
<dbReference type="CDD" id="cd00067">
    <property type="entry name" value="GAL4"/>
    <property type="match status" value="1"/>
</dbReference>
<dbReference type="GO" id="GO:0000981">
    <property type="term" value="F:DNA-binding transcription factor activity, RNA polymerase II-specific"/>
    <property type="evidence" value="ECO:0007669"/>
    <property type="project" value="InterPro"/>
</dbReference>
<comment type="caution">
    <text evidence="10">The sequence shown here is derived from an EMBL/GenBank/DDBJ whole genome shotgun (WGS) entry which is preliminary data.</text>
</comment>
<dbReference type="SMART" id="SM00906">
    <property type="entry name" value="Fungal_trans"/>
    <property type="match status" value="1"/>
</dbReference>
<evidence type="ECO:0000256" key="5">
    <source>
        <dbReference type="ARBA" id="ARBA00023125"/>
    </source>
</evidence>
<dbReference type="GO" id="GO:0008270">
    <property type="term" value="F:zinc ion binding"/>
    <property type="evidence" value="ECO:0007669"/>
    <property type="project" value="InterPro"/>
</dbReference>
<dbReference type="GO" id="GO:0003677">
    <property type="term" value="F:DNA binding"/>
    <property type="evidence" value="ECO:0007669"/>
    <property type="project" value="UniProtKB-KW"/>
</dbReference>
<dbReference type="Proteomes" id="UP000750334">
    <property type="component" value="Unassembled WGS sequence"/>
</dbReference>
<feature type="domain" description="Zn(2)-C6 fungal-type" evidence="9">
    <location>
        <begin position="11"/>
        <end position="40"/>
    </location>
</feature>
<dbReference type="PANTHER" id="PTHR31313">
    <property type="entry name" value="TY1 ENHANCER ACTIVATOR"/>
    <property type="match status" value="1"/>
</dbReference>
<keyword evidence="2" id="KW-0479">Metal-binding</keyword>
<keyword evidence="11" id="KW-1185">Reference proteome</keyword>
<evidence type="ECO:0000256" key="4">
    <source>
        <dbReference type="ARBA" id="ARBA00023015"/>
    </source>
</evidence>
<keyword evidence="6" id="KW-0804">Transcription</keyword>
<dbReference type="GO" id="GO:0006351">
    <property type="term" value="P:DNA-templated transcription"/>
    <property type="evidence" value="ECO:0007669"/>
    <property type="project" value="InterPro"/>
</dbReference>
<keyword evidence="3" id="KW-0862">Zinc</keyword>
<evidence type="ECO:0000313" key="11">
    <source>
        <dbReference type="Proteomes" id="UP000750334"/>
    </source>
</evidence>
<dbReference type="Pfam" id="PF00172">
    <property type="entry name" value="Zn_clus"/>
    <property type="match status" value="1"/>
</dbReference>
<dbReference type="InterPro" id="IPR051615">
    <property type="entry name" value="Transcr_Regulatory_Elem"/>
</dbReference>
<dbReference type="PROSITE" id="PS50048">
    <property type="entry name" value="ZN2_CY6_FUNGAL_2"/>
    <property type="match status" value="1"/>
</dbReference>
<dbReference type="GO" id="GO:0005634">
    <property type="term" value="C:nucleus"/>
    <property type="evidence" value="ECO:0007669"/>
    <property type="project" value="UniProtKB-SubCell"/>
</dbReference>
<feature type="region of interest" description="Disordered" evidence="8">
    <location>
        <begin position="126"/>
        <end position="145"/>
    </location>
</feature>
<name>A0A9P6WCQ4_MAUEX</name>
<evidence type="ECO:0000256" key="8">
    <source>
        <dbReference type="SAM" id="MobiDB-lite"/>
    </source>
</evidence>
<evidence type="ECO:0000313" key="10">
    <source>
        <dbReference type="EMBL" id="KAG0668733.1"/>
    </source>
</evidence>
<evidence type="ECO:0000256" key="6">
    <source>
        <dbReference type="ARBA" id="ARBA00023163"/>
    </source>
</evidence>
<dbReference type="SUPFAM" id="SSF57701">
    <property type="entry name" value="Zn2/Cys6 DNA-binding domain"/>
    <property type="match status" value="1"/>
</dbReference>
<evidence type="ECO:0000256" key="3">
    <source>
        <dbReference type="ARBA" id="ARBA00022833"/>
    </source>
</evidence>
<dbReference type="SMART" id="SM00066">
    <property type="entry name" value="GAL4"/>
    <property type="match status" value="1"/>
</dbReference>
<dbReference type="InterPro" id="IPR036864">
    <property type="entry name" value="Zn2-C6_fun-type_DNA-bd_sf"/>
</dbReference>
<evidence type="ECO:0000256" key="1">
    <source>
        <dbReference type="ARBA" id="ARBA00004123"/>
    </source>
</evidence>
<organism evidence="10 11">
    <name type="scientific">Maudiozyma exigua</name>
    <name type="common">Yeast</name>
    <name type="synonym">Kazachstania exigua</name>
    <dbReference type="NCBI Taxonomy" id="34358"/>
    <lineage>
        <taxon>Eukaryota</taxon>
        <taxon>Fungi</taxon>
        <taxon>Dikarya</taxon>
        <taxon>Ascomycota</taxon>
        <taxon>Saccharomycotina</taxon>
        <taxon>Saccharomycetes</taxon>
        <taxon>Saccharomycetales</taxon>
        <taxon>Saccharomycetaceae</taxon>
        <taxon>Maudiozyma</taxon>
    </lineage>
</organism>
<dbReference type="Gene3D" id="4.10.240.10">
    <property type="entry name" value="Zn(2)-C6 fungal-type DNA-binding domain"/>
    <property type="match status" value="1"/>
</dbReference>